<dbReference type="EMBL" id="NASK01000104">
    <property type="protein sequence ID" value="OTQ48063.1"/>
    <property type="molecule type" value="Genomic_DNA"/>
</dbReference>
<evidence type="ECO:0000313" key="2">
    <source>
        <dbReference type="Proteomes" id="UP000194968"/>
    </source>
</evidence>
<dbReference type="AlphaFoldDB" id="A0A242P9X3"/>
<protein>
    <submittedName>
        <fullName evidence="1">Zinc ABC transporter substrate-binding protein</fullName>
    </submittedName>
</protein>
<reference evidence="1 2" key="1">
    <citation type="submission" date="2017-03" db="EMBL/GenBank/DDBJ databases">
        <title>Comparative genomics of honeybee gut symbionts reveal geographically distinct and subgroup specific antibiotic resistance.</title>
        <authorList>
            <person name="Ludvigsen J."/>
            <person name="Porcellato D."/>
            <person name="Labee-Lund T.M."/>
            <person name="Amdam G.V."/>
            <person name="Rudi K."/>
        </authorList>
    </citation>
    <scope>NUCLEOTIDE SEQUENCE [LARGE SCALE GENOMIC DNA]</scope>
    <source>
        <strain evidence="1 2">A-4-12</strain>
    </source>
</reference>
<dbReference type="GeneID" id="99743859"/>
<accession>A0A242P9X3</accession>
<dbReference type="RefSeq" id="WP_034901483.1">
    <property type="nucleotide sequence ID" value="NZ_CP132382.1"/>
</dbReference>
<evidence type="ECO:0000313" key="1">
    <source>
        <dbReference type="EMBL" id="OTQ48063.1"/>
    </source>
</evidence>
<gene>
    <name evidence="1" type="ORF">B6D06_11360</name>
</gene>
<comment type="caution">
    <text evidence="1">The sequence shown here is derived from an EMBL/GenBank/DDBJ whole genome shotgun (WGS) entry which is preliminary data.</text>
</comment>
<accession>A0A242NRX9</accession>
<name>A0A242P9X3_9GAMM</name>
<proteinExistence type="predicted"/>
<organism evidence="1 2">
    <name type="scientific">Gilliamella apis</name>
    <dbReference type="NCBI Taxonomy" id="1970738"/>
    <lineage>
        <taxon>Bacteria</taxon>
        <taxon>Pseudomonadati</taxon>
        <taxon>Pseudomonadota</taxon>
        <taxon>Gammaproteobacteria</taxon>
        <taxon>Orbales</taxon>
        <taxon>Orbaceae</taxon>
        <taxon>Gilliamella</taxon>
    </lineage>
</organism>
<sequence>MKKNEIYVEMLGRTLTYIRNVQSQDSIRKAKDISCYYEAELVHNLLITIFDAEFEQHDIWFLNHQARYYYENCNTEISINYDKQVSFIKELFAMVPVELKNKLTWNGPI</sequence>
<dbReference type="Proteomes" id="UP000194968">
    <property type="component" value="Unassembled WGS sequence"/>
</dbReference>
<dbReference type="OrthoDB" id="6919103at2"/>